<evidence type="ECO:0000313" key="1">
    <source>
        <dbReference type="EMBL" id="CAI0628070.1"/>
    </source>
</evidence>
<proteinExistence type="predicted"/>
<accession>A0AAV0S5I1</accession>
<evidence type="ECO:0000313" key="2">
    <source>
        <dbReference type="Proteomes" id="UP001154282"/>
    </source>
</evidence>
<reference evidence="1" key="1">
    <citation type="submission" date="2022-08" db="EMBL/GenBank/DDBJ databases">
        <authorList>
            <person name="Gutierrez-Valencia J."/>
        </authorList>
    </citation>
    <scope>NUCLEOTIDE SEQUENCE</scope>
</reference>
<keyword evidence="2" id="KW-1185">Reference proteome</keyword>
<comment type="caution">
    <text evidence="1">The sequence shown here is derived from an EMBL/GenBank/DDBJ whole genome shotgun (WGS) entry which is preliminary data.</text>
</comment>
<dbReference type="EMBL" id="CAMGYJ010000011">
    <property type="protein sequence ID" value="CAI0628070.1"/>
    <property type="molecule type" value="Genomic_DNA"/>
</dbReference>
<dbReference type="AlphaFoldDB" id="A0AAV0S5I1"/>
<organism evidence="1 2">
    <name type="scientific">Linum tenue</name>
    <dbReference type="NCBI Taxonomy" id="586396"/>
    <lineage>
        <taxon>Eukaryota</taxon>
        <taxon>Viridiplantae</taxon>
        <taxon>Streptophyta</taxon>
        <taxon>Embryophyta</taxon>
        <taxon>Tracheophyta</taxon>
        <taxon>Spermatophyta</taxon>
        <taxon>Magnoliopsida</taxon>
        <taxon>eudicotyledons</taxon>
        <taxon>Gunneridae</taxon>
        <taxon>Pentapetalae</taxon>
        <taxon>rosids</taxon>
        <taxon>fabids</taxon>
        <taxon>Malpighiales</taxon>
        <taxon>Linaceae</taxon>
        <taxon>Linum</taxon>
    </lineage>
</organism>
<name>A0AAV0S5I1_9ROSI</name>
<protein>
    <submittedName>
        <fullName evidence="1">Uncharacterized protein</fullName>
    </submittedName>
</protein>
<dbReference type="Proteomes" id="UP001154282">
    <property type="component" value="Unassembled WGS sequence"/>
</dbReference>
<gene>
    <name evidence="1" type="ORF">LITE_LOCUS51521</name>
</gene>
<sequence length="27" mass="3137">MRPTKRPPPLRPPPRIAPRWCWPSATA</sequence>